<reference evidence="1" key="1">
    <citation type="journal article" date="2020" name="Nature">
        <title>Giant virus diversity and host interactions through global metagenomics.</title>
        <authorList>
            <person name="Schulz F."/>
            <person name="Roux S."/>
            <person name="Paez-Espino D."/>
            <person name="Jungbluth S."/>
            <person name="Walsh D.A."/>
            <person name="Denef V.J."/>
            <person name="McMahon K.D."/>
            <person name="Konstantinidis K.T."/>
            <person name="Eloe-Fadrosh E.A."/>
            <person name="Kyrpides N.C."/>
            <person name="Woyke T."/>
        </authorList>
    </citation>
    <scope>NUCLEOTIDE SEQUENCE</scope>
    <source>
        <strain evidence="1">GVMAG-S-1035315-10</strain>
    </source>
</reference>
<dbReference type="AlphaFoldDB" id="A0A6C0JPE5"/>
<name>A0A6C0JPE5_9ZZZZ</name>
<organism evidence="1">
    <name type="scientific">viral metagenome</name>
    <dbReference type="NCBI Taxonomy" id="1070528"/>
    <lineage>
        <taxon>unclassified sequences</taxon>
        <taxon>metagenomes</taxon>
        <taxon>organismal metagenomes</taxon>
    </lineage>
</organism>
<proteinExistence type="predicted"/>
<evidence type="ECO:0000313" key="1">
    <source>
        <dbReference type="EMBL" id="QHU06570.1"/>
    </source>
</evidence>
<sequence>MSYLTFFENTRQGEAARDPDMRRVEPIGHSTQMGCGNSWAVQNVAGNPGLIPRGNFGNSPEGGCAADISNDLHFGAPGTARVKGPKQLFARPWATTPFLGLGSIEGIEDQNKVVYGHSTANRKSIATVSDKQFPVFTPLLQELQDDYSEYSQNVATFLPGRGRGYATTLEKKTRVDLNA</sequence>
<dbReference type="EMBL" id="MN740657">
    <property type="protein sequence ID" value="QHU06570.1"/>
    <property type="molecule type" value="Genomic_DNA"/>
</dbReference>
<protein>
    <submittedName>
        <fullName evidence="1">Uncharacterized protein</fullName>
    </submittedName>
</protein>
<accession>A0A6C0JPE5</accession>